<accession>A0A3B1BTS0</accession>
<reference evidence="1" key="1">
    <citation type="submission" date="2018-06" db="EMBL/GenBank/DDBJ databases">
        <authorList>
            <person name="Zhirakovskaya E."/>
        </authorList>
    </citation>
    <scope>NUCLEOTIDE SEQUENCE</scope>
</reference>
<dbReference type="EMBL" id="UOGE01000044">
    <property type="protein sequence ID" value="VAX19312.1"/>
    <property type="molecule type" value="Genomic_DNA"/>
</dbReference>
<proteinExistence type="predicted"/>
<sequence>NAPDVLWGRGNHSDFPVPVYAWGPGADQVTGGIDNTDIYRIIKGALAVFN</sequence>
<dbReference type="AlphaFoldDB" id="A0A3B1BTS0"/>
<organism evidence="1">
    <name type="scientific">hydrothermal vent metagenome</name>
    <dbReference type="NCBI Taxonomy" id="652676"/>
    <lineage>
        <taxon>unclassified sequences</taxon>
        <taxon>metagenomes</taxon>
        <taxon>ecological metagenomes</taxon>
    </lineage>
</organism>
<feature type="non-terminal residue" evidence="1">
    <location>
        <position position="1"/>
    </location>
</feature>
<gene>
    <name evidence="1" type="ORF">MNBD_NITROSPINAE02-882</name>
</gene>
<dbReference type="SUPFAM" id="SSF53649">
    <property type="entry name" value="Alkaline phosphatase-like"/>
    <property type="match status" value="1"/>
</dbReference>
<evidence type="ECO:0000313" key="1">
    <source>
        <dbReference type="EMBL" id="VAX19312.1"/>
    </source>
</evidence>
<name>A0A3B1BTS0_9ZZZZ</name>
<dbReference type="Gene3D" id="3.40.720.10">
    <property type="entry name" value="Alkaline Phosphatase, subunit A"/>
    <property type="match status" value="1"/>
</dbReference>
<dbReference type="InterPro" id="IPR017850">
    <property type="entry name" value="Alkaline_phosphatase_core_sf"/>
</dbReference>
<protein>
    <recommendedName>
        <fullName evidence="2">Alkaline phosphatase</fullName>
    </recommendedName>
</protein>
<evidence type="ECO:0008006" key="2">
    <source>
        <dbReference type="Google" id="ProtNLM"/>
    </source>
</evidence>